<dbReference type="AlphaFoldDB" id="A0A6L6VJU6"/>
<dbReference type="EMBL" id="WPHR01000009">
    <property type="protein sequence ID" value="MUZ73702.1"/>
    <property type="molecule type" value="Genomic_DNA"/>
</dbReference>
<name>A0A6L6VJU6_AGRVI</name>
<dbReference type="SUPFAM" id="SSF53850">
    <property type="entry name" value="Periplasmic binding protein-like II"/>
    <property type="match status" value="1"/>
</dbReference>
<keyword evidence="4" id="KW-0997">Cell inner membrane</keyword>
<dbReference type="Proteomes" id="UP000477951">
    <property type="component" value="Unassembled WGS sequence"/>
</dbReference>
<dbReference type="GO" id="GO:0012505">
    <property type="term" value="C:endomembrane system"/>
    <property type="evidence" value="ECO:0007669"/>
    <property type="project" value="UniProtKB-SubCell"/>
</dbReference>
<dbReference type="PANTHER" id="PTHR30024">
    <property type="entry name" value="ALIPHATIC SULFONATES-BINDING PROTEIN-RELATED"/>
    <property type="match status" value="1"/>
</dbReference>
<evidence type="ECO:0000256" key="2">
    <source>
        <dbReference type="ARBA" id="ARBA00022448"/>
    </source>
</evidence>
<comment type="subcellular location">
    <subcellularLocation>
        <location evidence="1">Endomembrane system</location>
    </subcellularLocation>
</comment>
<dbReference type="Gene3D" id="3.40.190.10">
    <property type="entry name" value="Periplasmic binding protein-like II"/>
    <property type="match status" value="2"/>
</dbReference>
<evidence type="ECO:0000256" key="4">
    <source>
        <dbReference type="ARBA" id="ARBA00022519"/>
    </source>
</evidence>
<dbReference type="Pfam" id="PF13379">
    <property type="entry name" value="NMT1_2"/>
    <property type="match status" value="1"/>
</dbReference>
<dbReference type="CDD" id="cd13553">
    <property type="entry name" value="PBP2_NrtA_CpmA_like"/>
    <property type="match status" value="1"/>
</dbReference>
<accession>A0A6L6VJU6</accession>
<dbReference type="InterPro" id="IPR044527">
    <property type="entry name" value="NrtA/CpmA_ABC-bd_dom"/>
</dbReference>
<keyword evidence="5" id="KW-0472">Membrane</keyword>
<evidence type="ECO:0000313" key="6">
    <source>
        <dbReference type="EMBL" id="MUZ73702.1"/>
    </source>
</evidence>
<comment type="caution">
    <text evidence="6">The sequence shown here is derived from an EMBL/GenBank/DDBJ whole genome shotgun (WGS) entry which is preliminary data.</text>
</comment>
<protein>
    <submittedName>
        <fullName evidence="6">Nitrate transporter</fullName>
    </submittedName>
</protein>
<sequence>MGQQISLHVTLGYTPCLDSAPLVVAVEKGFASDEGLTLRLVRETSWAQIRDRLTVGHFDGAHLPAPFALAASLGFSPLAPALLVPMALNLGGGALTVSNALATAMQQAGWESHLLEPMAVGTALKKVAADRRVKSLPPLRIAISDAHSSQAYYLRYLLAACNLEGGSLEGGSEIEIVSLPSPLMADGLGAGVLDGFCAAEPWNSVSVDKQVGRIVTATTAIWRGGPDKVLGIGRQWGEDNPTALDALIRALYRAAQWCGNPGNTEELAGIMAAPRYLGVEGRLLLPGLTGDLVTTPGEVQPIADFLVLERKAANFPWASHALWFYSQMVLGGHIVHSRERIAMVLDTYRPDLYRRALRPVFAAMPGANIKVEGAMAAADYVGASNGRLLLGPDGFFDGRVFDPDRLDDYLAASPAVPRG</sequence>
<organism evidence="6 7">
    <name type="scientific">Agrobacterium vitis</name>
    <name type="common">Rhizobium vitis</name>
    <dbReference type="NCBI Taxonomy" id="373"/>
    <lineage>
        <taxon>Bacteria</taxon>
        <taxon>Pseudomonadati</taxon>
        <taxon>Pseudomonadota</taxon>
        <taxon>Alphaproteobacteria</taxon>
        <taxon>Hyphomicrobiales</taxon>
        <taxon>Rhizobiaceae</taxon>
        <taxon>Rhizobium/Agrobacterium group</taxon>
        <taxon>Agrobacterium</taxon>
    </lineage>
</organism>
<evidence type="ECO:0000256" key="5">
    <source>
        <dbReference type="ARBA" id="ARBA00023136"/>
    </source>
</evidence>
<evidence type="ECO:0000256" key="3">
    <source>
        <dbReference type="ARBA" id="ARBA00022475"/>
    </source>
</evidence>
<proteinExistence type="predicted"/>
<dbReference type="PANTHER" id="PTHR30024:SF43">
    <property type="entry name" value="BLL4572 PROTEIN"/>
    <property type="match status" value="1"/>
</dbReference>
<evidence type="ECO:0000313" key="7">
    <source>
        <dbReference type="Proteomes" id="UP000477951"/>
    </source>
</evidence>
<reference evidence="6 7" key="1">
    <citation type="submission" date="2019-12" db="EMBL/GenBank/DDBJ databases">
        <title>Whole-genome sequencing of Allorhizobium vitis.</title>
        <authorList>
            <person name="Gan H.M."/>
            <person name="Szegedi E."/>
            <person name="Burr T."/>
            <person name="Savka M.A."/>
        </authorList>
    </citation>
    <scope>NUCLEOTIDE SEQUENCE [LARGE SCALE GENOMIC DNA]</scope>
    <source>
        <strain evidence="6 7">CG516</strain>
    </source>
</reference>
<keyword evidence="3" id="KW-1003">Cell membrane</keyword>
<gene>
    <name evidence="6" type="ORF">GOZ90_13525</name>
</gene>
<keyword evidence="2" id="KW-0813">Transport</keyword>
<evidence type="ECO:0000256" key="1">
    <source>
        <dbReference type="ARBA" id="ARBA00004308"/>
    </source>
</evidence>